<dbReference type="PROSITE" id="PS50995">
    <property type="entry name" value="HTH_MARR_2"/>
    <property type="match status" value="1"/>
</dbReference>
<comment type="caution">
    <text evidence="5">The sequence shown here is derived from an EMBL/GenBank/DDBJ whole genome shotgun (WGS) entry which is preliminary data.</text>
</comment>
<sequence>MARMQDAVARQGSAEAAERKSEIISLLLDAADASRTIVSAALLEYGVPASVGDALRMIATATAPLTPREIAARLGRDPSTLSLTTDKLVEAGLVERSSHPTDGRKRTLMLTDNGAELWHTLTERVHASGMLNGLDPDEQAVLLVHLRRLRLR</sequence>
<dbReference type="InterPro" id="IPR000835">
    <property type="entry name" value="HTH_MarR-typ"/>
</dbReference>
<protein>
    <submittedName>
        <fullName evidence="5">MarR family transcriptional regulator</fullName>
    </submittedName>
</protein>
<keyword evidence="6" id="KW-1185">Reference proteome</keyword>
<dbReference type="SMART" id="SM00347">
    <property type="entry name" value="HTH_MARR"/>
    <property type="match status" value="1"/>
</dbReference>
<name>A0ABT7MW79_9MICO</name>
<reference evidence="5 6" key="1">
    <citation type="submission" date="2023-06" db="EMBL/GenBank/DDBJ databases">
        <title>Microbacterium sp. nov., isolated from a waste landfill.</title>
        <authorList>
            <person name="Wen W."/>
        </authorList>
    </citation>
    <scope>NUCLEOTIDE SEQUENCE [LARGE SCALE GENOMIC DNA]</scope>
    <source>
        <strain evidence="5 6">ASV49</strain>
    </source>
</reference>
<keyword evidence="1" id="KW-0805">Transcription regulation</keyword>
<dbReference type="InterPro" id="IPR023187">
    <property type="entry name" value="Tscrpt_reg_MarR-type_CS"/>
</dbReference>
<dbReference type="EMBL" id="JASXSZ010000001">
    <property type="protein sequence ID" value="MDL9978712.1"/>
    <property type="molecule type" value="Genomic_DNA"/>
</dbReference>
<organism evidence="5 6">
    <name type="scientific">Microbacterium candidum</name>
    <dbReference type="NCBI Taxonomy" id="3041922"/>
    <lineage>
        <taxon>Bacteria</taxon>
        <taxon>Bacillati</taxon>
        <taxon>Actinomycetota</taxon>
        <taxon>Actinomycetes</taxon>
        <taxon>Micrococcales</taxon>
        <taxon>Microbacteriaceae</taxon>
        <taxon>Microbacterium</taxon>
    </lineage>
</organism>
<proteinExistence type="predicted"/>
<gene>
    <name evidence="5" type="ORF">QSV35_05180</name>
</gene>
<evidence type="ECO:0000256" key="2">
    <source>
        <dbReference type="ARBA" id="ARBA00023125"/>
    </source>
</evidence>
<dbReference type="Proteomes" id="UP001235064">
    <property type="component" value="Unassembled WGS sequence"/>
</dbReference>
<dbReference type="InterPro" id="IPR036388">
    <property type="entry name" value="WH-like_DNA-bd_sf"/>
</dbReference>
<dbReference type="Pfam" id="PF12802">
    <property type="entry name" value="MarR_2"/>
    <property type="match status" value="1"/>
</dbReference>
<evidence type="ECO:0000256" key="3">
    <source>
        <dbReference type="ARBA" id="ARBA00023163"/>
    </source>
</evidence>
<dbReference type="InterPro" id="IPR039422">
    <property type="entry name" value="MarR/SlyA-like"/>
</dbReference>
<keyword evidence="3" id="KW-0804">Transcription</keyword>
<dbReference type="RefSeq" id="WP_286287364.1">
    <property type="nucleotide sequence ID" value="NZ_JASXSZ010000001.1"/>
</dbReference>
<evidence type="ECO:0000313" key="6">
    <source>
        <dbReference type="Proteomes" id="UP001235064"/>
    </source>
</evidence>
<dbReference type="SUPFAM" id="SSF46785">
    <property type="entry name" value="Winged helix' DNA-binding domain"/>
    <property type="match status" value="1"/>
</dbReference>
<feature type="domain" description="HTH marR-type" evidence="4">
    <location>
        <begin position="20"/>
        <end position="151"/>
    </location>
</feature>
<dbReference type="PRINTS" id="PR00598">
    <property type="entry name" value="HTHMARR"/>
</dbReference>
<keyword evidence="2" id="KW-0238">DNA-binding</keyword>
<dbReference type="PROSITE" id="PS01117">
    <property type="entry name" value="HTH_MARR_1"/>
    <property type="match status" value="1"/>
</dbReference>
<evidence type="ECO:0000313" key="5">
    <source>
        <dbReference type="EMBL" id="MDL9978712.1"/>
    </source>
</evidence>
<dbReference type="Gene3D" id="1.10.10.10">
    <property type="entry name" value="Winged helix-like DNA-binding domain superfamily/Winged helix DNA-binding domain"/>
    <property type="match status" value="1"/>
</dbReference>
<evidence type="ECO:0000256" key="1">
    <source>
        <dbReference type="ARBA" id="ARBA00023015"/>
    </source>
</evidence>
<evidence type="ECO:0000259" key="4">
    <source>
        <dbReference type="PROSITE" id="PS50995"/>
    </source>
</evidence>
<dbReference type="InterPro" id="IPR036390">
    <property type="entry name" value="WH_DNA-bd_sf"/>
</dbReference>
<dbReference type="PANTHER" id="PTHR33164:SF43">
    <property type="entry name" value="HTH-TYPE TRANSCRIPTIONAL REPRESSOR YETL"/>
    <property type="match status" value="1"/>
</dbReference>
<dbReference type="PANTHER" id="PTHR33164">
    <property type="entry name" value="TRANSCRIPTIONAL REGULATOR, MARR FAMILY"/>
    <property type="match status" value="1"/>
</dbReference>
<accession>A0ABT7MW79</accession>